<dbReference type="KEGG" id="sur:STAUR_7493"/>
<dbReference type="Gene3D" id="3.40.50.1240">
    <property type="entry name" value="Phosphoglycerate mutase-like"/>
    <property type="match status" value="1"/>
</dbReference>
<reference evidence="3 5" key="1">
    <citation type="submission" date="2006-04" db="EMBL/GenBank/DDBJ databases">
        <authorList>
            <person name="Nierman W.C."/>
        </authorList>
    </citation>
    <scope>NUCLEOTIDE SEQUENCE [LARGE SCALE GENOMIC DNA]</scope>
    <source>
        <strain evidence="3 5">DW4/3-1</strain>
    </source>
</reference>
<dbReference type="Proteomes" id="UP000001351">
    <property type="component" value="Chromosome"/>
</dbReference>
<protein>
    <submittedName>
        <fullName evidence="2 3">phosphohistidine phosphatase SixA</fullName>
    </submittedName>
</protein>
<evidence type="ECO:0000313" key="5">
    <source>
        <dbReference type="Proteomes" id="UP000032702"/>
    </source>
</evidence>
<dbReference type="InterPro" id="IPR029033">
    <property type="entry name" value="His_PPase_superfam"/>
</dbReference>
<accession>Q09DR8</accession>
<dbReference type="Pfam" id="PF00300">
    <property type="entry name" value="His_Phos_1"/>
    <property type="match status" value="1"/>
</dbReference>
<dbReference type="AlphaFoldDB" id="Q09DR8"/>
<dbReference type="STRING" id="378806.STAUR_7493"/>
<proteinExistence type="predicted"/>
<dbReference type="EMBL" id="AAMD01000002">
    <property type="protein sequence ID" value="EAU69886.1"/>
    <property type="molecule type" value="Genomic_DNA"/>
</dbReference>
<dbReference type="OrthoDB" id="9781415at2"/>
<dbReference type="PANTHER" id="PTHR20935">
    <property type="entry name" value="PHOSPHOGLYCERATE MUTASE-RELATED"/>
    <property type="match status" value="1"/>
</dbReference>
<dbReference type="PANTHER" id="PTHR20935:SF1">
    <property type="entry name" value="SLL1549 PROTEIN"/>
    <property type="match status" value="1"/>
</dbReference>
<dbReference type="Proteomes" id="UP000032702">
    <property type="component" value="Unassembled WGS sequence"/>
</dbReference>
<dbReference type="CDD" id="cd07067">
    <property type="entry name" value="HP_PGM_like"/>
    <property type="match status" value="1"/>
</dbReference>
<reference evidence="2 4" key="2">
    <citation type="journal article" date="2011" name="Mol. Biol. Evol.">
        <title>Comparative genomic analysis of fruiting body formation in Myxococcales.</title>
        <authorList>
            <person name="Huntley S."/>
            <person name="Hamann N."/>
            <person name="Wegener-Feldbrugge S."/>
            <person name="Treuner-Lange A."/>
            <person name="Kube M."/>
            <person name="Reinhardt R."/>
            <person name="Klages S."/>
            <person name="Muller R."/>
            <person name="Ronning C.M."/>
            <person name="Nierman W.C."/>
            <person name="Sogaard-Andersen L."/>
        </authorList>
    </citation>
    <scope>NUCLEOTIDE SEQUENCE [LARGE SCALE GENOMIC DNA]</scope>
    <source>
        <strain evidence="2 4">DW4/3-1</strain>
    </source>
</reference>
<gene>
    <name evidence="2" type="ordered locus">STAUR_7493</name>
    <name evidence="3" type="ORF">STIAU_5607</name>
</gene>
<evidence type="ECO:0000313" key="2">
    <source>
        <dbReference type="EMBL" id="ADO75248.1"/>
    </source>
</evidence>
<organism evidence="3 5">
    <name type="scientific">Stigmatella aurantiaca (strain DW4/3-1)</name>
    <dbReference type="NCBI Taxonomy" id="378806"/>
    <lineage>
        <taxon>Bacteria</taxon>
        <taxon>Pseudomonadati</taxon>
        <taxon>Myxococcota</taxon>
        <taxon>Myxococcia</taxon>
        <taxon>Myxococcales</taxon>
        <taxon>Cystobacterineae</taxon>
        <taxon>Archangiaceae</taxon>
        <taxon>Stigmatella</taxon>
    </lineage>
</organism>
<name>Q09DR8_STIAD</name>
<dbReference type="InterPro" id="IPR051021">
    <property type="entry name" value="Mito_Ser/Thr_phosphatase"/>
</dbReference>
<dbReference type="PATRIC" id="fig|378806.16.peg.9389"/>
<dbReference type="RefSeq" id="WP_002609551.1">
    <property type="nucleotide sequence ID" value="NC_014623.1"/>
</dbReference>
<keyword evidence="4" id="KW-1185">Reference proteome</keyword>
<dbReference type="HOGENOM" id="CLU_084603_2_3_7"/>
<dbReference type="EMBL" id="CP002271">
    <property type="protein sequence ID" value="ADO75248.1"/>
    <property type="molecule type" value="Genomic_DNA"/>
</dbReference>
<dbReference type="SMART" id="SM00855">
    <property type="entry name" value="PGAM"/>
    <property type="match status" value="1"/>
</dbReference>
<dbReference type="InterPro" id="IPR013078">
    <property type="entry name" value="His_Pase_superF_clade-1"/>
</dbReference>
<sequence>MDRLILMRHAQAEPSSPAGGDAARPLSPSGCAEASLMGRVLSGRGLKPDLALVSPATRTQQTWELMKEAFGHVKVRDTANLYNASAKTLRHLIESHEDEAGCLLVIAHNPGVHVLATEYFRDSDASPAELERLSAGFPPGAAAVFSIQGTGRCTYEGFLTPRAMGVSP</sequence>
<dbReference type="GO" id="GO:0016787">
    <property type="term" value="F:hydrolase activity"/>
    <property type="evidence" value="ECO:0007669"/>
    <property type="project" value="UniProtKB-KW"/>
</dbReference>
<dbReference type="SUPFAM" id="SSF53254">
    <property type="entry name" value="Phosphoglycerate mutase-like"/>
    <property type="match status" value="1"/>
</dbReference>
<keyword evidence="1" id="KW-0378">Hydrolase</keyword>
<dbReference type="eggNOG" id="COG2062">
    <property type="taxonomic scope" value="Bacteria"/>
</dbReference>
<evidence type="ECO:0000256" key="1">
    <source>
        <dbReference type="ARBA" id="ARBA00022801"/>
    </source>
</evidence>
<evidence type="ECO:0000313" key="4">
    <source>
        <dbReference type="Proteomes" id="UP000001351"/>
    </source>
</evidence>
<evidence type="ECO:0000313" key="3">
    <source>
        <dbReference type="EMBL" id="EAU69886.1"/>
    </source>
</evidence>